<comment type="similarity">
    <text evidence="2">Belongs to the THAP1 family.</text>
</comment>
<dbReference type="Proteomes" id="UP001168821">
    <property type="component" value="Unassembled WGS sequence"/>
</dbReference>
<comment type="subcellular location">
    <subcellularLocation>
        <location evidence="1">Nucleus</location>
        <location evidence="1">Nucleoplasm</location>
    </subcellularLocation>
</comment>
<keyword evidence="10" id="KW-0539">Nucleus</keyword>
<keyword evidence="8 12" id="KW-0238">DNA-binding</keyword>
<keyword evidence="9" id="KW-0804">Transcription</keyword>
<keyword evidence="7" id="KW-0175">Coiled coil</keyword>
<feature type="domain" description="THAP-type" evidence="13">
    <location>
        <begin position="16"/>
        <end position="100"/>
    </location>
</feature>
<evidence type="ECO:0000256" key="5">
    <source>
        <dbReference type="ARBA" id="ARBA00022833"/>
    </source>
</evidence>
<proteinExistence type="inferred from homology"/>
<evidence type="ECO:0000256" key="6">
    <source>
        <dbReference type="ARBA" id="ARBA00023015"/>
    </source>
</evidence>
<evidence type="ECO:0000256" key="7">
    <source>
        <dbReference type="ARBA" id="ARBA00023054"/>
    </source>
</evidence>
<evidence type="ECO:0000256" key="3">
    <source>
        <dbReference type="ARBA" id="ARBA00022723"/>
    </source>
</evidence>
<evidence type="ECO:0000256" key="4">
    <source>
        <dbReference type="ARBA" id="ARBA00022771"/>
    </source>
</evidence>
<evidence type="ECO:0000313" key="14">
    <source>
        <dbReference type="EMBL" id="KAJ3661631.1"/>
    </source>
</evidence>
<dbReference type="PANTHER" id="PTHR46600">
    <property type="entry name" value="THAP DOMAIN-CONTAINING"/>
    <property type="match status" value="1"/>
</dbReference>
<dbReference type="PROSITE" id="PS50950">
    <property type="entry name" value="ZF_THAP"/>
    <property type="match status" value="1"/>
</dbReference>
<dbReference type="Pfam" id="PF05485">
    <property type="entry name" value="THAP"/>
    <property type="match status" value="1"/>
</dbReference>
<evidence type="ECO:0000256" key="8">
    <source>
        <dbReference type="ARBA" id="ARBA00023125"/>
    </source>
</evidence>
<protein>
    <recommendedName>
        <fullName evidence="13">THAP-type domain-containing protein</fullName>
    </recommendedName>
</protein>
<comment type="caution">
    <text evidence="14">The sequence shown here is derived from an EMBL/GenBank/DDBJ whole genome shotgun (WGS) entry which is preliminary data.</text>
</comment>
<evidence type="ECO:0000256" key="9">
    <source>
        <dbReference type="ARBA" id="ARBA00023163"/>
    </source>
</evidence>
<dbReference type="EMBL" id="JALNTZ010000002">
    <property type="protein sequence ID" value="KAJ3661631.1"/>
    <property type="molecule type" value="Genomic_DNA"/>
</dbReference>
<keyword evidence="5" id="KW-0862">Zinc</keyword>
<evidence type="ECO:0000256" key="12">
    <source>
        <dbReference type="PROSITE-ProRule" id="PRU00309"/>
    </source>
</evidence>
<keyword evidence="6" id="KW-0805">Transcription regulation</keyword>
<keyword evidence="15" id="KW-1185">Reference proteome</keyword>
<evidence type="ECO:0000256" key="11">
    <source>
        <dbReference type="ARBA" id="ARBA00023306"/>
    </source>
</evidence>
<evidence type="ECO:0000256" key="10">
    <source>
        <dbReference type="ARBA" id="ARBA00023242"/>
    </source>
</evidence>
<keyword evidence="11" id="KW-0131">Cell cycle</keyword>
<keyword evidence="3" id="KW-0479">Metal-binding</keyword>
<organism evidence="14 15">
    <name type="scientific">Zophobas morio</name>
    <dbReference type="NCBI Taxonomy" id="2755281"/>
    <lineage>
        <taxon>Eukaryota</taxon>
        <taxon>Metazoa</taxon>
        <taxon>Ecdysozoa</taxon>
        <taxon>Arthropoda</taxon>
        <taxon>Hexapoda</taxon>
        <taxon>Insecta</taxon>
        <taxon>Pterygota</taxon>
        <taxon>Neoptera</taxon>
        <taxon>Endopterygota</taxon>
        <taxon>Coleoptera</taxon>
        <taxon>Polyphaga</taxon>
        <taxon>Cucujiformia</taxon>
        <taxon>Tenebrionidae</taxon>
        <taxon>Zophobas</taxon>
    </lineage>
</organism>
<gene>
    <name evidence="14" type="ORF">Zmor_006019</name>
</gene>
<sequence length="100" mass="11785">MDCILKDINKRRSTSKSNVNCCVYGCNAVMKKNPELLYHRFPTVDQTMLYTDAFGNKVRVKRRVLWVKNIKMGKPVRSHTRVCSRHFTEEDYITPNECKK</sequence>
<evidence type="ECO:0000256" key="1">
    <source>
        <dbReference type="ARBA" id="ARBA00004642"/>
    </source>
</evidence>
<name>A0AA38IWD6_9CUCU</name>
<dbReference type="SUPFAM" id="SSF57716">
    <property type="entry name" value="Glucocorticoid receptor-like (DNA-binding domain)"/>
    <property type="match status" value="1"/>
</dbReference>
<reference evidence="14" key="1">
    <citation type="journal article" date="2023" name="G3 (Bethesda)">
        <title>Whole genome assemblies of Zophobas morio and Tenebrio molitor.</title>
        <authorList>
            <person name="Kaur S."/>
            <person name="Stinson S.A."/>
            <person name="diCenzo G.C."/>
        </authorList>
    </citation>
    <scope>NUCLEOTIDE SEQUENCE</scope>
    <source>
        <strain evidence="14">QUZm001</strain>
    </source>
</reference>
<dbReference type="AlphaFoldDB" id="A0AA38IWD6"/>
<dbReference type="GO" id="GO:0005654">
    <property type="term" value="C:nucleoplasm"/>
    <property type="evidence" value="ECO:0007669"/>
    <property type="project" value="UniProtKB-SubCell"/>
</dbReference>
<dbReference type="InterPro" id="IPR006612">
    <property type="entry name" value="THAP_Znf"/>
</dbReference>
<dbReference type="GO" id="GO:0043565">
    <property type="term" value="F:sequence-specific DNA binding"/>
    <property type="evidence" value="ECO:0007669"/>
    <property type="project" value="InterPro"/>
</dbReference>
<evidence type="ECO:0000256" key="2">
    <source>
        <dbReference type="ARBA" id="ARBA00006177"/>
    </source>
</evidence>
<dbReference type="InterPro" id="IPR026516">
    <property type="entry name" value="THAP1/10"/>
</dbReference>
<keyword evidence="4 12" id="KW-0863">Zinc-finger</keyword>
<accession>A0AA38IWD6</accession>
<dbReference type="GO" id="GO:0008270">
    <property type="term" value="F:zinc ion binding"/>
    <property type="evidence" value="ECO:0007669"/>
    <property type="project" value="UniProtKB-KW"/>
</dbReference>
<evidence type="ECO:0000313" key="15">
    <source>
        <dbReference type="Proteomes" id="UP001168821"/>
    </source>
</evidence>
<dbReference type="PANTHER" id="PTHR46600:SF1">
    <property type="entry name" value="THAP DOMAIN-CONTAINING PROTEIN 1"/>
    <property type="match status" value="1"/>
</dbReference>
<dbReference type="SMART" id="SM00980">
    <property type="entry name" value="THAP"/>
    <property type="match status" value="1"/>
</dbReference>
<evidence type="ECO:0000259" key="13">
    <source>
        <dbReference type="PROSITE" id="PS50950"/>
    </source>
</evidence>